<gene>
    <name evidence="3" type="ORF">QNH39_06120</name>
</gene>
<dbReference type="RefSeq" id="WP_066083591.1">
    <property type="nucleotide sequence ID" value="NZ_CP126114.1"/>
</dbReference>
<feature type="domain" description="DUF5658" evidence="2">
    <location>
        <begin position="6"/>
        <end position="92"/>
    </location>
</feature>
<evidence type="ECO:0000313" key="3">
    <source>
        <dbReference type="EMBL" id="WHY87428.1"/>
    </source>
</evidence>
<accession>A0AA95MTC9</accession>
<evidence type="ECO:0000313" key="4">
    <source>
        <dbReference type="Proteomes" id="UP001178288"/>
    </source>
</evidence>
<name>A0AA95MTC9_9BACI</name>
<proteinExistence type="predicted"/>
<feature type="transmembrane region" description="Helical" evidence="1">
    <location>
        <begin position="41"/>
        <end position="62"/>
    </location>
</feature>
<keyword evidence="1" id="KW-1133">Transmembrane helix</keyword>
<feature type="transmembrane region" description="Helical" evidence="1">
    <location>
        <begin position="69"/>
        <end position="93"/>
    </location>
</feature>
<evidence type="ECO:0000256" key="1">
    <source>
        <dbReference type="SAM" id="Phobius"/>
    </source>
</evidence>
<sequence>MRLCLFLLIAGVVDAVMTHLGIVSGFVEEGNPVMKFFIAKSWSYFYLIKIILPLTLLGLFYLRPLKGWIRALLISTCVLYFSVLVYHMVWMVLYLNTSS</sequence>
<keyword evidence="1" id="KW-0472">Membrane</keyword>
<dbReference type="KEGG" id="nnv:QNH39_06120"/>
<dbReference type="Proteomes" id="UP001178288">
    <property type="component" value="Chromosome"/>
</dbReference>
<evidence type="ECO:0000259" key="2">
    <source>
        <dbReference type="Pfam" id="PF18902"/>
    </source>
</evidence>
<keyword evidence="4" id="KW-1185">Reference proteome</keyword>
<organism evidence="3 4">
    <name type="scientific">Neobacillus novalis</name>
    <dbReference type="NCBI Taxonomy" id="220687"/>
    <lineage>
        <taxon>Bacteria</taxon>
        <taxon>Bacillati</taxon>
        <taxon>Bacillota</taxon>
        <taxon>Bacilli</taxon>
        <taxon>Bacillales</taxon>
        <taxon>Bacillaceae</taxon>
        <taxon>Neobacillus</taxon>
    </lineage>
</organism>
<dbReference type="EMBL" id="CP126114">
    <property type="protein sequence ID" value="WHY87428.1"/>
    <property type="molecule type" value="Genomic_DNA"/>
</dbReference>
<dbReference type="Pfam" id="PF18902">
    <property type="entry name" value="DUF5658"/>
    <property type="match status" value="1"/>
</dbReference>
<protein>
    <submittedName>
        <fullName evidence="3">DUF5658 family protein</fullName>
    </submittedName>
</protein>
<dbReference type="AlphaFoldDB" id="A0AA95MTC9"/>
<dbReference type="InterPro" id="IPR043717">
    <property type="entry name" value="DUF5658"/>
</dbReference>
<reference evidence="3" key="1">
    <citation type="submission" date="2023-05" db="EMBL/GenBank/DDBJ databases">
        <title>Comparative genomics of Bacillaceae isolates and their secondary metabolite potential.</title>
        <authorList>
            <person name="Song L."/>
            <person name="Nielsen L.J."/>
            <person name="Mohite O."/>
            <person name="Xu X."/>
            <person name="Weber T."/>
            <person name="Kovacs A.T."/>
        </authorList>
    </citation>
    <scope>NUCLEOTIDE SEQUENCE</scope>
    <source>
        <strain evidence="3">XLM17</strain>
    </source>
</reference>
<keyword evidence="1" id="KW-0812">Transmembrane</keyword>